<organism evidence="2 3">
    <name type="scientific">Xylaria grammica</name>
    <dbReference type="NCBI Taxonomy" id="363999"/>
    <lineage>
        <taxon>Eukaryota</taxon>
        <taxon>Fungi</taxon>
        <taxon>Dikarya</taxon>
        <taxon>Ascomycota</taxon>
        <taxon>Pezizomycotina</taxon>
        <taxon>Sordariomycetes</taxon>
        <taxon>Xylariomycetidae</taxon>
        <taxon>Xylariales</taxon>
        <taxon>Xylariaceae</taxon>
        <taxon>Xylaria</taxon>
    </lineage>
</organism>
<protein>
    <recommendedName>
        <fullName evidence="4">Myb-like domain-containing protein</fullName>
    </recommendedName>
</protein>
<comment type="caution">
    <text evidence="2">The sequence shown here is derived from an EMBL/GenBank/DDBJ whole genome shotgun (WGS) entry which is preliminary data.</text>
</comment>
<evidence type="ECO:0000313" key="2">
    <source>
        <dbReference type="EMBL" id="RWA11680.1"/>
    </source>
</evidence>
<feature type="compositionally biased region" description="Basic and acidic residues" evidence="1">
    <location>
        <begin position="134"/>
        <end position="147"/>
    </location>
</feature>
<dbReference type="STRING" id="363999.A0A439DB96"/>
<evidence type="ECO:0008006" key="4">
    <source>
        <dbReference type="Google" id="ProtNLM"/>
    </source>
</evidence>
<accession>A0A439DB96</accession>
<feature type="region of interest" description="Disordered" evidence="1">
    <location>
        <begin position="63"/>
        <end position="147"/>
    </location>
</feature>
<evidence type="ECO:0000313" key="3">
    <source>
        <dbReference type="Proteomes" id="UP000286045"/>
    </source>
</evidence>
<dbReference type="EMBL" id="RYZI01000073">
    <property type="protein sequence ID" value="RWA11680.1"/>
    <property type="molecule type" value="Genomic_DNA"/>
</dbReference>
<gene>
    <name evidence="2" type="ORF">EKO27_g3431</name>
</gene>
<proteinExistence type="predicted"/>
<evidence type="ECO:0000256" key="1">
    <source>
        <dbReference type="SAM" id="MobiDB-lite"/>
    </source>
</evidence>
<reference evidence="2 3" key="1">
    <citation type="submission" date="2018-12" db="EMBL/GenBank/DDBJ databases">
        <title>Draft genome sequence of Xylaria grammica IHI A82.</title>
        <authorList>
            <person name="Buettner E."/>
            <person name="Kellner H."/>
        </authorList>
    </citation>
    <scope>NUCLEOTIDE SEQUENCE [LARGE SCALE GENOMIC DNA]</scope>
    <source>
        <strain evidence="2 3">IHI A82</strain>
    </source>
</reference>
<dbReference type="AlphaFoldDB" id="A0A439DB96"/>
<keyword evidence="3" id="KW-1185">Reference proteome</keyword>
<name>A0A439DB96_9PEZI</name>
<sequence length="147" mass="16298">MATDAGGRTIWNDKTRSDLLQAIIDVAPPSTKEWEAITAKLHAKGYTYNYSAALQHLQKLKKKNGAEAANGAASSPNKPGRPAACRVMKSEKPGAARNKRKMIRDFDARLDDDDEKVESKRTKVEDDPLIFDQYTKREPGHDDDGTV</sequence>
<feature type="compositionally biased region" description="Basic and acidic residues" evidence="1">
    <location>
        <begin position="117"/>
        <end position="126"/>
    </location>
</feature>
<dbReference type="Proteomes" id="UP000286045">
    <property type="component" value="Unassembled WGS sequence"/>
</dbReference>